<feature type="region of interest" description="Disordered" evidence="1">
    <location>
        <begin position="185"/>
        <end position="218"/>
    </location>
</feature>
<organism evidence="2 3">
    <name type="scientific">Apodospora peruviana</name>
    <dbReference type="NCBI Taxonomy" id="516989"/>
    <lineage>
        <taxon>Eukaryota</taxon>
        <taxon>Fungi</taxon>
        <taxon>Dikarya</taxon>
        <taxon>Ascomycota</taxon>
        <taxon>Pezizomycotina</taxon>
        <taxon>Sordariomycetes</taxon>
        <taxon>Sordariomycetidae</taxon>
        <taxon>Sordariales</taxon>
        <taxon>Lasiosphaeriaceae</taxon>
        <taxon>Apodospora</taxon>
    </lineage>
</organism>
<feature type="region of interest" description="Disordered" evidence="1">
    <location>
        <begin position="57"/>
        <end position="115"/>
    </location>
</feature>
<evidence type="ECO:0000313" key="2">
    <source>
        <dbReference type="EMBL" id="KAK3326302.1"/>
    </source>
</evidence>
<protein>
    <recommendedName>
        <fullName evidence="4">Eisosome protein 1</fullName>
    </recommendedName>
</protein>
<gene>
    <name evidence="2" type="ORF">B0H66DRAFT_550599</name>
</gene>
<feature type="region of interest" description="Disordered" evidence="1">
    <location>
        <begin position="1"/>
        <end position="44"/>
    </location>
</feature>
<keyword evidence="3" id="KW-1185">Reference proteome</keyword>
<feature type="compositionally biased region" description="Acidic residues" evidence="1">
    <location>
        <begin position="732"/>
        <end position="742"/>
    </location>
</feature>
<feature type="compositionally biased region" description="Basic and acidic residues" evidence="1">
    <location>
        <begin position="415"/>
        <end position="494"/>
    </location>
</feature>
<feature type="compositionally biased region" description="Polar residues" evidence="1">
    <location>
        <begin position="33"/>
        <end position="44"/>
    </location>
</feature>
<reference evidence="2" key="1">
    <citation type="journal article" date="2023" name="Mol. Phylogenet. Evol.">
        <title>Genome-scale phylogeny and comparative genomics of the fungal order Sordariales.</title>
        <authorList>
            <person name="Hensen N."/>
            <person name="Bonometti L."/>
            <person name="Westerberg I."/>
            <person name="Brannstrom I.O."/>
            <person name="Guillou S."/>
            <person name="Cros-Aarteil S."/>
            <person name="Calhoun S."/>
            <person name="Haridas S."/>
            <person name="Kuo A."/>
            <person name="Mondo S."/>
            <person name="Pangilinan J."/>
            <person name="Riley R."/>
            <person name="LaButti K."/>
            <person name="Andreopoulos B."/>
            <person name="Lipzen A."/>
            <person name="Chen C."/>
            <person name="Yan M."/>
            <person name="Daum C."/>
            <person name="Ng V."/>
            <person name="Clum A."/>
            <person name="Steindorff A."/>
            <person name="Ohm R.A."/>
            <person name="Martin F."/>
            <person name="Silar P."/>
            <person name="Natvig D.O."/>
            <person name="Lalanne C."/>
            <person name="Gautier V."/>
            <person name="Ament-Velasquez S.L."/>
            <person name="Kruys A."/>
            <person name="Hutchinson M.I."/>
            <person name="Powell A.J."/>
            <person name="Barry K."/>
            <person name="Miller A.N."/>
            <person name="Grigoriev I.V."/>
            <person name="Debuchy R."/>
            <person name="Gladieux P."/>
            <person name="Hiltunen Thoren M."/>
            <person name="Johannesson H."/>
        </authorList>
    </citation>
    <scope>NUCLEOTIDE SEQUENCE</scope>
    <source>
        <strain evidence="2">CBS 118394</strain>
    </source>
</reference>
<feature type="compositionally biased region" description="Low complexity" evidence="1">
    <location>
        <begin position="11"/>
        <end position="27"/>
    </location>
</feature>
<feature type="compositionally biased region" description="Low complexity" evidence="1">
    <location>
        <begin position="567"/>
        <end position="592"/>
    </location>
</feature>
<name>A0AAE0IJI5_9PEZI</name>
<dbReference type="PANTHER" id="PTHR28298">
    <property type="entry name" value="EISOSOME PROTEIN 1"/>
    <property type="match status" value="1"/>
</dbReference>
<evidence type="ECO:0000313" key="3">
    <source>
        <dbReference type="Proteomes" id="UP001283341"/>
    </source>
</evidence>
<comment type="caution">
    <text evidence="2">The sequence shown here is derived from an EMBL/GenBank/DDBJ whole genome shotgun (WGS) entry which is preliminary data.</text>
</comment>
<feature type="compositionally biased region" description="Basic and acidic residues" evidence="1">
    <location>
        <begin position="507"/>
        <end position="536"/>
    </location>
</feature>
<reference evidence="2" key="2">
    <citation type="submission" date="2023-06" db="EMBL/GenBank/DDBJ databases">
        <authorList>
            <consortium name="Lawrence Berkeley National Laboratory"/>
            <person name="Haridas S."/>
            <person name="Hensen N."/>
            <person name="Bonometti L."/>
            <person name="Westerberg I."/>
            <person name="Brannstrom I.O."/>
            <person name="Guillou S."/>
            <person name="Cros-Aarteil S."/>
            <person name="Calhoun S."/>
            <person name="Kuo A."/>
            <person name="Mondo S."/>
            <person name="Pangilinan J."/>
            <person name="Riley R."/>
            <person name="Labutti K."/>
            <person name="Andreopoulos B."/>
            <person name="Lipzen A."/>
            <person name="Chen C."/>
            <person name="Yanf M."/>
            <person name="Daum C."/>
            <person name="Ng V."/>
            <person name="Clum A."/>
            <person name="Steindorff A."/>
            <person name="Ohm R."/>
            <person name="Martin F."/>
            <person name="Silar P."/>
            <person name="Natvig D."/>
            <person name="Lalanne C."/>
            <person name="Gautier V."/>
            <person name="Ament-Velasquez S.L."/>
            <person name="Kruys A."/>
            <person name="Hutchinson M.I."/>
            <person name="Powell A.J."/>
            <person name="Barry K."/>
            <person name="Miller A.N."/>
            <person name="Grigoriev I.V."/>
            <person name="Debuchy R."/>
            <person name="Gladieux P."/>
            <person name="Thoren M.H."/>
            <person name="Johannesson H."/>
        </authorList>
    </citation>
    <scope>NUCLEOTIDE SEQUENCE</scope>
    <source>
        <strain evidence="2">CBS 118394</strain>
    </source>
</reference>
<sequence length="844" mass="91946">MMMPLAEKQRGAQSSAGSQAAILAAGSARRRQQNQSSPPSLWGSSAANLAFKANISTSAQPSSNMGTQSLARQGSLRAAKGAMAGVRPRSMSSPQPPRQSYPDQANAASNALSAATVAHRPSMRTMEIPIEEAGAIPFTNMNRQMFTSHPLVKLETDERNRNDVLHASAVAMAKRMYTQQQKMIENTKQAHSPRGRASSFSRHGEASPTSLSEDEPRPMVFGNLQEAAYRLAQERLAKLQDEHQQNRGLQEYYGSPPLQRNSKLGSIRNKLTRRRSSSDGDAIEDQKRSHEIRKRMSMFSNKLEEVDEQKRARDREALLAAAQRNVKARLQTMDDKIRDENGGIQPANKMGDWEWKAHAAAQARFDASQNHNYGKIDIGGGKFIYREEVDQIAAKKVQPLLDEINKNAEKEYERRALQKAEEEKQREEMERNKQREREIQQIHKKLKDQQKDEDKARKAEIKQLEKHHREEAKAAKAEQKRLAKDGKQQKDNKEVVMPVLGPVINPEEEKGKTTTEESSPETKKIEEAEHEHEGHGHSLIGRSRALSINFSKRQKHKESKGKEKETAAPAKSTTTPAATSAAAGPSAVSGDAPPLPPAAEETELPPPASSPTRKVKTWLKTRFQYRPRARSSPGVIAGGTTGEGIDDDSKDGGGAGFIGGAALAARLSGSSGDEKNKRDSMREVAMAGRETAGGDEPGENSHSSAAAAAAAGVADAAARARPLSADNVSLPGEEDDEEEEELDGKFGNEWSTGAAAVAVRGSEVSSLSSSSSSSLDRFEEARSELERPEEPPGVGGGTTSDGADDEEEPSSILERGRPISASMAARPNSPYRESRFAENFDDGV</sequence>
<feature type="compositionally biased region" description="Basic and acidic residues" evidence="1">
    <location>
        <begin position="672"/>
        <end position="682"/>
    </location>
</feature>
<feature type="compositionally biased region" description="Low complexity" evidence="1">
    <location>
        <begin position="765"/>
        <end position="775"/>
    </location>
</feature>
<feature type="compositionally biased region" description="Low complexity" evidence="1">
    <location>
        <begin position="105"/>
        <end position="115"/>
    </location>
</feature>
<feature type="compositionally biased region" description="Polar residues" evidence="1">
    <location>
        <begin position="57"/>
        <end position="72"/>
    </location>
</feature>
<dbReference type="InterPro" id="IPR024527">
    <property type="entry name" value="Eisosome1"/>
</dbReference>
<evidence type="ECO:0008006" key="4">
    <source>
        <dbReference type="Google" id="ProtNLM"/>
    </source>
</evidence>
<accession>A0AAE0IJI5</accession>
<dbReference type="AlphaFoldDB" id="A0AAE0IJI5"/>
<dbReference type="EMBL" id="JAUEDM010000002">
    <property type="protein sequence ID" value="KAK3326302.1"/>
    <property type="molecule type" value="Genomic_DNA"/>
</dbReference>
<dbReference type="Pfam" id="PF12757">
    <property type="entry name" value="Eisosome1"/>
    <property type="match status" value="1"/>
</dbReference>
<feature type="compositionally biased region" description="Basic residues" evidence="1">
    <location>
        <begin position="613"/>
        <end position="629"/>
    </location>
</feature>
<feature type="compositionally biased region" description="Low complexity" evidence="1">
    <location>
        <begin position="705"/>
        <end position="720"/>
    </location>
</feature>
<feature type="compositionally biased region" description="Basic and acidic residues" evidence="1">
    <location>
        <begin position="776"/>
        <end position="790"/>
    </location>
</feature>
<dbReference type="PANTHER" id="PTHR28298:SF1">
    <property type="entry name" value="EISOSOME PROTEIN 1"/>
    <property type="match status" value="1"/>
</dbReference>
<proteinExistence type="predicted"/>
<feature type="region of interest" description="Disordered" evidence="1">
    <location>
        <begin position="250"/>
        <end position="290"/>
    </location>
</feature>
<feature type="compositionally biased region" description="Low complexity" evidence="1">
    <location>
        <begin position="660"/>
        <end position="671"/>
    </location>
</feature>
<feature type="region of interest" description="Disordered" evidence="1">
    <location>
        <begin position="415"/>
        <end position="844"/>
    </location>
</feature>
<dbReference type="Proteomes" id="UP001283341">
    <property type="component" value="Unassembled WGS sequence"/>
</dbReference>
<dbReference type="GO" id="GO:0070941">
    <property type="term" value="P:eisosome assembly"/>
    <property type="evidence" value="ECO:0007669"/>
    <property type="project" value="TreeGrafter"/>
</dbReference>
<evidence type="ECO:0000256" key="1">
    <source>
        <dbReference type="SAM" id="MobiDB-lite"/>
    </source>
</evidence>